<comment type="similarity">
    <text evidence="1">Belongs to the metallo-beta-lactamase superfamily.</text>
</comment>
<dbReference type="SMART" id="SM00849">
    <property type="entry name" value="Lactamase_B"/>
    <property type="match status" value="1"/>
</dbReference>
<dbReference type="GO" id="GO:0016787">
    <property type="term" value="F:hydrolase activity"/>
    <property type="evidence" value="ECO:0007669"/>
    <property type="project" value="UniProtKB-KW"/>
</dbReference>
<keyword evidence="4" id="KW-0862">Zinc</keyword>
<dbReference type="AlphaFoldDB" id="A0A2R4MHJ7"/>
<dbReference type="Pfam" id="PF00753">
    <property type="entry name" value="Lactamase_B"/>
    <property type="match status" value="1"/>
</dbReference>
<name>A0A2R4MHJ7_9HYPH</name>
<accession>A0A2R4MHJ7</accession>
<keyword evidence="3" id="KW-0378">Hydrolase</keyword>
<dbReference type="RefSeq" id="WP_117396281.1">
    <property type="nucleotide sequence ID" value="NZ_CP021330.1"/>
</dbReference>
<dbReference type="KEGG" id="mmyr:MXMO3_02849"/>
<dbReference type="PANTHER" id="PTHR42978">
    <property type="entry name" value="QUORUM-QUENCHING LACTONASE YTNP-RELATED-RELATED"/>
    <property type="match status" value="1"/>
</dbReference>
<dbReference type="GO" id="GO:0046872">
    <property type="term" value="F:metal ion binding"/>
    <property type="evidence" value="ECO:0007669"/>
    <property type="project" value="UniProtKB-KW"/>
</dbReference>
<evidence type="ECO:0000256" key="4">
    <source>
        <dbReference type="ARBA" id="ARBA00022833"/>
    </source>
</evidence>
<dbReference type="EMBL" id="CP021330">
    <property type="protein sequence ID" value="AVX05359.1"/>
    <property type="molecule type" value="Genomic_DNA"/>
</dbReference>
<gene>
    <name evidence="6" type="ORF">MXMO3_02849</name>
</gene>
<feature type="domain" description="Metallo-beta-lactamase" evidence="5">
    <location>
        <begin position="83"/>
        <end position="307"/>
    </location>
</feature>
<dbReference type="Gene3D" id="3.60.15.10">
    <property type="entry name" value="Ribonuclease Z/Hydroxyacylglutathione hydrolase-like"/>
    <property type="match status" value="1"/>
</dbReference>
<keyword evidence="2" id="KW-0479">Metal-binding</keyword>
<evidence type="ECO:0000313" key="6">
    <source>
        <dbReference type="EMBL" id="AVX05359.1"/>
    </source>
</evidence>
<dbReference type="Proteomes" id="UP000258927">
    <property type="component" value="Chromosome"/>
</dbReference>
<evidence type="ECO:0000313" key="7">
    <source>
        <dbReference type="Proteomes" id="UP000258927"/>
    </source>
</evidence>
<proteinExistence type="inferred from homology"/>
<evidence type="ECO:0000256" key="1">
    <source>
        <dbReference type="ARBA" id="ARBA00007749"/>
    </source>
</evidence>
<keyword evidence="7" id="KW-1185">Reference proteome</keyword>
<reference evidence="6 7" key="1">
    <citation type="submission" date="2017-05" db="EMBL/GenBank/DDBJ databases">
        <title>Genome Analysis of Maritalea myrionectae HL2708#5.</title>
        <authorList>
            <consortium name="Cotde Inc.-PKNU"/>
            <person name="Jang D."/>
            <person name="Oh H.-M."/>
        </authorList>
    </citation>
    <scope>NUCLEOTIDE SEQUENCE [LARGE SCALE GENOMIC DNA]</scope>
    <source>
        <strain evidence="6 7">HL2708#5</strain>
    </source>
</reference>
<dbReference type="InterPro" id="IPR001279">
    <property type="entry name" value="Metallo-B-lactamas"/>
</dbReference>
<evidence type="ECO:0000256" key="2">
    <source>
        <dbReference type="ARBA" id="ARBA00022723"/>
    </source>
</evidence>
<evidence type="ECO:0000259" key="5">
    <source>
        <dbReference type="SMART" id="SM00849"/>
    </source>
</evidence>
<sequence>MKKRYISALAAGAIVLAIGGMITYQTWPRTIEGPREPMELTLEFPAAPQNSEIRISQFSTGYNISPEALIYTGGNFFEQHQSVYSGFVVEHPRSTFILEGGIGTNIAREHAENFNFFYENLFAYTATETAKELLAANGKSQSDVDFIALTHLHWDHAAIIPDFLDTPILVTENELNAAREEAVENQSYFQEYLINPETEWEFLEFTDGPYGPFDKSKDMFGDRTVIAVPMAGHTAGSMGFVVTAASGKRYFFIGDTSWSIEAIKKAHPRLPFAENIVDHDVPMVHDQVWLLQQIMKANPDLMIVPTHDGNVVKQISAYPAFE</sequence>
<organism evidence="6 7">
    <name type="scientific">Maritalea myrionectae</name>
    <dbReference type="NCBI Taxonomy" id="454601"/>
    <lineage>
        <taxon>Bacteria</taxon>
        <taxon>Pseudomonadati</taxon>
        <taxon>Pseudomonadota</taxon>
        <taxon>Alphaproteobacteria</taxon>
        <taxon>Hyphomicrobiales</taxon>
        <taxon>Devosiaceae</taxon>
        <taxon>Maritalea</taxon>
    </lineage>
</organism>
<protein>
    <recommendedName>
        <fullName evidence="5">Metallo-beta-lactamase domain-containing protein</fullName>
    </recommendedName>
</protein>
<dbReference type="PANTHER" id="PTHR42978:SF3">
    <property type="entry name" value="BLR3078 PROTEIN"/>
    <property type="match status" value="1"/>
</dbReference>
<evidence type="ECO:0000256" key="3">
    <source>
        <dbReference type="ARBA" id="ARBA00022801"/>
    </source>
</evidence>
<dbReference type="SUPFAM" id="SSF56281">
    <property type="entry name" value="Metallo-hydrolase/oxidoreductase"/>
    <property type="match status" value="1"/>
</dbReference>
<dbReference type="InterPro" id="IPR036866">
    <property type="entry name" value="RibonucZ/Hydroxyglut_hydro"/>
</dbReference>
<dbReference type="InterPro" id="IPR051013">
    <property type="entry name" value="MBL_superfamily_lactonases"/>
</dbReference>